<proteinExistence type="predicted"/>
<gene>
    <name evidence="1" type="ORF">FRZ06_17675</name>
</gene>
<reference evidence="1" key="1">
    <citation type="submission" date="2019-08" db="EMBL/GenBank/DDBJ databases">
        <title>Genome sequence of Clostridiales bacterium MT110.</title>
        <authorList>
            <person name="Cao J."/>
        </authorList>
    </citation>
    <scope>NUCLEOTIDE SEQUENCE</scope>
    <source>
        <strain evidence="1">MT110</strain>
    </source>
</reference>
<protein>
    <submittedName>
        <fullName evidence="1">S-layer homology domain-containing protein</fullName>
    </submittedName>
</protein>
<evidence type="ECO:0000313" key="2">
    <source>
        <dbReference type="Proteomes" id="UP000594014"/>
    </source>
</evidence>
<accession>A0ACD1AFU1</accession>
<organism evidence="1 2">
    <name type="scientific">Anoxybacterium hadale</name>
    <dbReference type="NCBI Taxonomy" id="3408580"/>
    <lineage>
        <taxon>Bacteria</taxon>
        <taxon>Bacillati</taxon>
        <taxon>Bacillota</taxon>
        <taxon>Clostridia</taxon>
        <taxon>Peptostreptococcales</taxon>
        <taxon>Anaerovoracaceae</taxon>
        <taxon>Anoxybacterium</taxon>
    </lineage>
</organism>
<evidence type="ECO:0000313" key="1">
    <source>
        <dbReference type="EMBL" id="QOX65041.1"/>
    </source>
</evidence>
<name>A0ACD1AFU1_9FIRM</name>
<dbReference type="Proteomes" id="UP000594014">
    <property type="component" value="Chromosome"/>
</dbReference>
<keyword evidence="2" id="KW-1185">Reference proteome</keyword>
<sequence>MIKSSEHRKRKRLQTGLSMILVAMLLFTAAAVPSSADSGADSATTLLASMGIISADGSGNYNLSNTVSRAEFAKMLVMASSYKDLVDTSSKSSPYKDVPAGNWAAPYIKIAVSNGMMSGYSDGTFRPDAAVTLEQGVNSALKLLGYTASDFTGSFPAAQMNVYYSNGLSKNIAGGIGTLLSKGNAANLIYNMLSAKLKDGSKTYAESLGYSLNDSGAVDYASIISDNMYGPYTVNSSNWAGELGMNASALTIYKNGSLVNASDVHTYDILYYSQSKGTVWVYDDKVTGVYEDASPSQNAITSVTISGTSYPLESSAAFAALSSTGSLKIGSAVTLLLGKTGGVADAVSATKINASAVVYITEVGTKNYTNSSGKEYTSNYFRGVKPDGTEIEYTTSSSTLNVGSILTVRFDSNGTMILGGVTGGSITGEADADLRMIGTASISTNATILDTSMGNYVRTSMERLDGINFASGDVLYYEASGGKITALILKDVTGDTSSYGVVTKSSSSDSSMSLSGSYQYLIDGVSQTLKTSGSTLGAKAGPARFYGESGEISMIRNLTATSSRMNDFTLTELKVDDDTETYPVSANVAVYSKSSGNYTLSSISAAMDAYQSGKSLSFYYDKAPNRGGCIRVIVIN</sequence>
<dbReference type="EMBL" id="CP042469">
    <property type="protein sequence ID" value="QOX65041.1"/>
    <property type="molecule type" value="Genomic_DNA"/>
</dbReference>